<evidence type="ECO:0000313" key="1">
    <source>
        <dbReference type="EMBL" id="MFD2140597.1"/>
    </source>
</evidence>
<dbReference type="RefSeq" id="WP_378296064.1">
    <property type="nucleotide sequence ID" value="NZ_JBHUHD010000001.1"/>
</dbReference>
<accession>A0ABW4YWN7</accession>
<evidence type="ECO:0000313" key="2">
    <source>
        <dbReference type="Proteomes" id="UP001597299"/>
    </source>
</evidence>
<protein>
    <submittedName>
        <fullName evidence="1">Uncharacterized protein</fullName>
    </submittedName>
</protein>
<dbReference type="EMBL" id="JBHUHD010000001">
    <property type="protein sequence ID" value="MFD2140597.1"/>
    <property type="molecule type" value="Genomic_DNA"/>
</dbReference>
<proteinExistence type="predicted"/>
<dbReference type="Proteomes" id="UP001597299">
    <property type="component" value="Unassembled WGS sequence"/>
</dbReference>
<reference evidence="2" key="1">
    <citation type="journal article" date="2019" name="Int. J. Syst. Evol. Microbiol.">
        <title>The Global Catalogue of Microorganisms (GCM) 10K type strain sequencing project: providing services to taxonomists for standard genome sequencing and annotation.</title>
        <authorList>
            <consortium name="The Broad Institute Genomics Platform"/>
            <consortium name="The Broad Institute Genome Sequencing Center for Infectious Disease"/>
            <person name="Wu L."/>
            <person name="Ma J."/>
        </authorList>
    </citation>
    <scope>NUCLEOTIDE SEQUENCE [LARGE SCALE GENOMIC DNA]</scope>
    <source>
        <strain evidence="2">CCM 7435</strain>
    </source>
</reference>
<organism evidence="1 2">
    <name type="scientific">Ancylobacter oerskovii</name>
    <dbReference type="NCBI Taxonomy" id="459519"/>
    <lineage>
        <taxon>Bacteria</taxon>
        <taxon>Pseudomonadati</taxon>
        <taxon>Pseudomonadota</taxon>
        <taxon>Alphaproteobacteria</taxon>
        <taxon>Hyphomicrobiales</taxon>
        <taxon>Xanthobacteraceae</taxon>
        <taxon>Ancylobacter</taxon>
    </lineage>
</organism>
<name>A0ABW4YWN7_9HYPH</name>
<comment type="caution">
    <text evidence="1">The sequence shown here is derived from an EMBL/GenBank/DDBJ whole genome shotgun (WGS) entry which is preliminary data.</text>
</comment>
<keyword evidence="2" id="KW-1185">Reference proteome</keyword>
<sequence length="93" mass="9087">MAADSALKVKHGDIFTDPVGSVMDVSVVNEGQATVGAAVVTCDFTASGKAVGTASTTIYNIVGGSTGKDQVHLMGSAADAARCAISSTAPAAN</sequence>
<gene>
    <name evidence="1" type="ORF">ACFSNC_09320</name>
</gene>